<accession>A0ABM8AVA5</accession>
<protein>
    <submittedName>
        <fullName evidence="2">Uncharacterized protein</fullName>
    </submittedName>
</protein>
<proteinExistence type="predicted"/>
<gene>
    <name evidence="2" type="ORF">JCM14722_29790</name>
</gene>
<dbReference type="Proteomes" id="UP001061361">
    <property type="component" value="Chromosome"/>
</dbReference>
<feature type="compositionally biased region" description="Polar residues" evidence="1">
    <location>
        <begin position="75"/>
        <end position="85"/>
    </location>
</feature>
<sequence>MKIKCADYKKLSSILSLKKSTIKKIWRIYPHYFVTDGRNLKSARFDIIEVIEYLKENNNGIPEIHRKGREVPRPIQTQRKNLQSRCKNKNRRRGVESGNLKTTQKNGEEGDRRFDVFNDN</sequence>
<keyword evidence="3" id="KW-1185">Reference proteome</keyword>
<evidence type="ECO:0000256" key="1">
    <source>
        <dbReference type="SAM" id="MobiDB-lite"/>
    </source>
</evidence>
<dbReference type="EMBL" id="AP026708">
    <property type="protein sequence ID" value="BDQ35437.1"/>
    <property type="molecule type" value="Genomic_DNA"/>
</dbReference>
<feature type="region of interest" description="Disordered" evidence="1">
    <location>
        <begin position="64"/>
        <end position="120"/>
    </location>
</feature>
<reference evidence="2" key="1">
    <citation type="submission" date="2022-08" db="EMBL/GenBank/DDBJ databases">
        <title>Genome Sequence of the sulphate-reducing bacterium, Pseudodesulfovibrio portus JCM14722.</title>
        <authorList>
            <person name="Kondo R."/>
            <person name="Kataoka T."/>
        </authorList>
    </citation>
    <scope>NUCLEOTIDE SEQUENCE</scope>
    <source>
        <strain evidence="2">JCM 14722</strain>
    </source>
</reference>
<organism evidence="2 3">
    <name type="scientific">Pseudodesulfovibrio portus</name>
    <dbReference type="NCBI Taxonomy" id="231439"/>
    <lineage>
        <taxon>Bacteria</taxon>
        <taxon>Pseudomonadati</taxon>
        <taxon>Thermodesulfobacteriota</taxon>
        <taxon>Desulfovibrionia</taxon>
        <taxon>Desulfovibrionales</taxon>
        <taxon>Desulfovibrionaceae</taxon>
    </lineage>
</organism>
<name>A0ABM8AVA5_9BACT</name>
<evidence type="ECO:0000313" key="3">
    <source>
        <dbReference type="Proteomes" id="UP001061361"/>
    </source>
</evidence>
<evidence type="ECO:0000313" key="2">
    <source>
        <dbReference type="EMBL" id="BDQ35437.1"/>
    </source>
</evidence>
<feature type="compositionally biased region" description="Basic and acidic residues" evidence="1">
    <location>
        <begin position="106"/>
        <end position="120"/>
    </location>
</feature>